<accession>A0ABP0EL33</accession>
<evidence type="ECO:0000313" key="2">
    <source>
        <dbReference type="EMBL" id="CAK7917486.1"/>
    </source>
</evidence>
<name>A0ABP0EL33_9ASCO</name>
<dbReference type="Pfam" id="PF11274">
    <property type="entry name" value="DUF3074"/>
    <property type="match status" value="1"/>
</dbReference>
<dbReference type="SUPFAM" id="SSF55961">
    <property type="entry name" value="Bet v1-like"/>
    <property type="match status" value="1"/>
</dbReference>
<dbReference type="EMBL" id="OZ004259">
    <property type="protein sequence ID" value="CAK7917486.1"/>
    <property type="molecule type" value="Genomic_DNA"/>
</dbReference>
<sequence length="250" mass="27980">MNVLPLESLTEVSLDTLLEESKSIINSVSENWSQDKIYPVPFCGTTIKVTTAHKSIKGNSWYSRSTSLDELPRDKREDCYKKLVKYLVGTLDASDFSSSHGTHSYYEQKYIHDLDSISIQSTPSGFNSAPNAITYLAQLVYKTPFPFKKRLFHELIYIVQDQPDEYYVISVPIMSNLFTETPALGAGSSVNARYSSVERISFDKHSGSLIWCMATCSSPGGLIPDALANMSMNSIVVKDVPSFLNWKEKS</sequence>
<reference evidence="2 3" key="1">
    <citation type="submission" date="2024-01" db="EMBL/GenBank/DDBJ databases">
        <authorList>
            <consortium name="Genoscope - CEA"/>
            <person name="William W."/>
        </authorList>
    </citation>
    <scope>NUCLEOTIDE SEQUENCE [LARGE SCALE GENOMIC DNA]</scope>
    <source>
        <strain evidence="2 3">29B2s-10</strain>
    </source>
</reference>
<evidence type="ECO:0000313" key="3">
    <source>
        <dbReference type="Proteomes" id="UP001497600"/>
    </source>
</evidence>
<evidence type="ECO:0000259" key="1">
    <source>
        <dbReference type="Pfam" id="PF11274"/>
    </source>
</evidence>
<protein>
    <recommendedName>
        <fullName evidence="1">DUF3074 domain-containing protein</fullName>
    </recommendedName>
</protein>
<gene>
    <name evidence="2" type="ORF">CAAN4_G08768</name>
</gene>
<dbReference type="InterPro" id="IPR024500">
    <property type="entry name" value="DUF3074"/>
</dbReference>
<feature type="domain" description="DUF3074" evidence="1">
    <location>
        <begin position="61"/>
        <end position="246"/>
    </location>
</feature>
<dbReference type="PANTHER" id="PTHR40370:SF1">
    <property type="entry name" value="DUF3074 DOMAIN-CONTAINING PROTEIN"/>
    <property type="match status" value="1"/>
</dbReference>
<dbReference type="PANTHER" id="PTHR40370">
    <property type="entry name" value="EXPRESSED PROTEIN"/>
    <property type="match status" value="1"/>
</dbReference>
<organism evidence="2 3">
    <name type="scientific">[Candida] anglica</name>
    <dbReference type="NCBI Taxonomy" id="148631"/>
    <lineage>
        <taxon>Eukaryota</taxon>
        <taxon>Fungi</taxon>
        <taxon>Dikarya</taxon>
        <taxon>Ascomycota</taxon>
        <taxon>Saccharomycotina</taxon>
        <taxon>Pichiomycetes</taxon>
        <taxon>Debaryomycetaceae</taxon>
        <taxon>Kurtzmaniella</taxon>
    </lineage>
</organism>
<dbReference type="Proteomes" id="UP001497600">
    <property type="component" value="Chromosome G"/>
</dbReference>
<keyword evidence="3" id="KW-1185">Reference proteome</keyword>
<proteinExistence type="predicted"/>